<keyword evidence="8" id="KW-1185">Reference proteome</keyword>
<dbReference type="PANTHER" id="PTHR24567">
    <property type="entry name" value="CRP FAMILY TRANSCRIPTIONAL REGULATORY PROTEIN"/>
    <property type="match status" value="1"/>
</dbReference>
<feature type="domain" description="HTH crp-type" evidence="6">
    <location>
        <begin position="161"/>
        <end position="232"/>
    </location>
</feature>
<evidence type="ECO:0000256" key="4">
    <source>
        <dbReference type="ARBA" id="ARBA00023163"/>
    </source>
</evidence>
<dbReference type="EMBL" id="SLUB01000007">
    <property type="protein sequence ID" value="THE13833.1"/>
    <property type="molecule type" value="Genomic_DNA"/>
</dbReference>
<dbReference type="InterPro" id="IPR000595">
    <property type="entry name" value="cNMP-bd_dom"/>
</dbReference>
<accession>A0A4V3V863</accession>
<evidence type="ECO:0000259" key="5">
    <source>
        <dbReference type="PROSITE" id="PS50042"/>
    </source>
</evidence>
<feature type="domain" description="Cyclic nucleotide-binding" evidence="5">
    <location>
        <begin position="27"/>
        <end position="147"/>
    </location>
</feature>
<organism evidence="7 8">
    <name type="scientific">Bacillus timonensis</name>
    <dbReference type="NCBI Taxonomy" id="1033734"/>
    <lineage>
        <taxon>Bacteria</taxon>
        <taxon>Bacillati</taxon>
        <taxon>Bacillota</taxon>
        <taxon>Bacilli</taxon>
        <taxon>Bacillales</taxon>
        <taxon>Bacillaceae</taxon>
        <taxon>Bacillus</taxon>
    </lineage>
</organism>
<reference evidence="7 8" key="1">
    <citation type="journal article" date="2019" name="Indoor Air">
        <title>Impacts of indoor surface finishes on bacterial viability.</title>
        <authorList>
            <person name="Hu J."/>
            <person name="Maamar S.B."/>
            <person name="Glawe A.J."/>
            <person name="Gottel N."/>
            <person name="Gilbert J.A."/>
            <person name="Hartmann E.M."/>
        </authorList>
    </citation>
    <scope>NUCLEOTIDE SEQUENCE [LARGE SCALE GENOMIC DNA]</scope>
    <source>
        <strain evidence="7 8">AF060A6</strain>
    </source>
</reference>
<comment type="caution">
    <text evidence="7">The sequence shown here is derived from an EMBL/GenBank/DDBJ whole genome shotgun (WGS) entry which is preliminary data.</text>
</comment>
<evidence type="ECO:0000313" key="7">
    <source>
        <dbReference type="EMBL" id="THE13833.1"/>
    </source>
</evidence>
<dbReference type="SUPFAM" id="SSF46785">
    <property type="entry name" value="Winged helix' DNA-binding domain"/>
    <property type="match status" value="1"/>
</dbReference>
<evidence type="ECO:0000256" key="1">
    <source>
        <dbReference type="ARBA" id="ARBA00023015"/>
    </source>
</evidence>
<evidence type="ECO:0000313" key="8">
    <source>
        <dbReference type="Proteomes" id="UP000306477"/>
    </source>
</evidence>
<keyword evidence="4" id="KW-0804">Transcription</keyword>
<dbReference type="SMART" id="SM00100">
    <property type="entry name" value="cNMP"/>
    <property type="match status" value="1"/>
</dbReference>
<dbReference type="PROSITE" id="PS51063">
    <property type="entry name" value="HTH_CRP_2"/>
    <property type="match status" value="1"/>
</dbReference>
<dbReference type="PANTHER" id="PTHR24567:SF28">
    <property type="entry name" value="LISTERIOLYSIN REGULATORY PROTEIN"/>
    <property type="match status" value="1"/>
</dbReference>
<dbReference type="Proteomes" id="UP000306477">
    <property type="component" value="Unassembled WGS sequence"/>
</dbReference>
<dbReference type="InterPro" id="IPR012318">
    <property type="entry name" value="HTH_CRP"/>
</dbReference>
<dbReference type="GO" id="GO:0005829">
    <property type="term" value="C:cytosol"/>
    <property type="evidence" value="ECO:0007669"/>
    <property type="project" value="TreeGrafter"/>
</dbReference>
<keyword evidence="1" id="KW-0805">Transcription regulation</keyword>
<dbReference type="PROSITE" id="PS50042">
    <property type="entry name" value="CNMP_BINDING_3"/>
    <property type="match status" value="1"/>
</dbReference>
<dbReference type="Pfam" id="PF00027">
    <property type="entry name" value="cNMP_binding"/>
    <property type="match status" value="1"/>
</dbReference>
<name>A0A4V3V863_9BACI</name>
<dbReference type="InterPro" id="IPR014710">
    <property type="entry name" value="RmlC-like_jellyroll"/>
</dbReference>
<dbReference type="STRING" id="1033734.GCA_000285535_02676"/>
<dbReference type="Gene3D" id="2.60.120.10">
    <property type="entry name" value="Jelly Rolls"/>
    <property type="match status" value="1"/>
</dbReference>
<evidence type="ECO:0000256" key="3">
    <source>
        <dbReference type="ARBA" id="ARBA00023159"/>
    </source>
</evidence>
<evidence type="ECO:0000259" key="6">
    <source>
        <dbReference type="PROSITE" id="PS51063"/>
    </source>
</evidence>
<protein>
    <submittedName>
        <fullName evidence="7">Crp/Fnr family transcriptional regulator</fullName>
    </submittedName>
</protein>
<dbReference type="InterPro" id="IPR036390">
    <property type="entry name" value="WH_DNA-bd_sf"/>
</dbReference>
<dbReference type="SMART" id="SM00419">
    <property type="entry name" value="HTH_CRP"/>
    <property type="match status" value="1"/>
</dbReference>
<dbReference type="GO" id="GO:0003677">
    <property type="term" value="F:DNA binding"/>
    <property type="evidence" value="ECO:0007669"/>
    <property type="project" value="UniProtKB-KW"/>
</dbReference>
<dbReference type="InterPro" id="IPR050397">
    <property type="entry name" value="Env_Response_Regulators"/>
</dbReference>
<gene>
    <name evidence="7" type="ORF">E1I69_06400</name>
</gene>
<dbReference type="RefSeq" id="WP_136378769.1">
    <property type="nucleotide sequence ID" value="NZ_SLUB01000007.1"/>
</dbReference>
<keyword evidence="2" id="KW-0238">DNA-binding</keyword>
<dbReference type="AlphaFoldDB" id="A0A4V3V863"/>
<keyword evidence="3" id="KW-0010">Activator</keyword>
<dbReference type="Gene3D" id="1.10.10.10">
    <property type="entry name" value="Winged helix-like DNA-binding domain superfamily/Winged helix DNA-binding domain"/>
    <property type="match status" value="1"/>
</dbReference>
<sequence>MGILKGEKVFCMISSPHDPSYICHVPIFQGLNEEEMNLLQKVVQIRDYHKGDVIFREGDPSDTLYIIGEGIIKITKVAEDGKEQIVRLLFPDDFFGQSAMLQSENHYANAVAISDTVIYTIQKQDFFNTLERNHKMALRFMRALNERIYQADEWMSLLSLMEVEQRLASVLLLFNDRVRSKDGRFKLPITKKVLASLIGTTPETISRKFVKFISENLIEVNGQRNIHILDLEGLKKKAKTL</sequence>
<dbReference type="OrthoDB" id="9798104at2"/>
<evidence type="ECO:0000256" key="2">
    <source>
        <dbReference type="ARBA" id="ARBA00023125"/>
    </source>
</evidence>
<dbReference type="GO" id="GO:0003700">
    <property type="term" value="F:DNA-binding transcription factor activity"/>
    <property type="evidence" value="ECO:0007669"/>
    <property type="project" value="TreeGrafter"/>
</dbReference>
<dbReference type="CDD" id="cd00038">
    <property type="entry name" value="CAP_ED"/>
    <property type="match status" value="1"/>
</dbReference>
<dbReference type="InterPro" id="IPR036388">
    <property type="entry name" value="WH-like_DNA-bd_sf"/>
</dbReference>
<dbReference type="CDD" id="cd00092">
    <property type="entry name" value="HTH_CRP"/>
    <property type="match status" value="1"/>
</dbReference>
<proteinExistence type="predicted"/>
<dbReference type="Pfam" id="PF13545">
    <property type="entry name" value="HTH_Crp_2"/>
    <property type="match status" value="1"/>
</dbReference>
<dbReference type="InterPro" id="IPR018490">
    <property type="entry name" value="cNMP-bd_dom_sf"/>
</dbReference>
<dbReference type="SUPFAM" id="SSF51206">
    <property type="entry name" value="cAMP-binding domain-like"/>
    <property type="match status" value="1"/>
</dbReference>